<organism evidence="1 2">
    <name type="scientific">Pseudorhodoplanes sinuspersici</name>
    <dbReference type="NCBI Taxonomy" id="1235591"/>
    <lineage>
        <taxon>Bacteria</taxon>
        <taxon>Pseudomonadati</taxon>
        <taxon>Pseudomonadota</taxon>
        <taxon>Alphaproteobacteria</taxon>
        <taxon>Hyphomicrobiales</taxon>
        <taxon>Pseudorhodoplanes</taxon>
    </lineage>
</organism>
<dbReference type="Pfam" id="PF07045">
    <property type="entry name" value="DUF1330"/>
    <property type="match status" value="1"/>
</dbReference>
<keyword evidence="2" id="KW-1185">Reference proteome</keyword>
<dbReference type="PANTHER" id="PTHR41521">
    <property type="match status" value="1"/>
</dbReference>
<dbReference type="InterPro" id="IPR010753">
    <property type="entry name" value="DUF1330"/>
</dbReference>
<name>A0A1W6ZU69_9HYPH</name>
<dbReference type="EMBL" id="CP021112">
    <property type="protein sequence ID" value="ARQ00671.1"/>
    <property type="molecule type" value="Genomic_DNA"/>
</dbReference>
<gene>
    <name evidence="1" type="ORF">CAK95_17480</name>
</gene>
<dbReference type="Gene3D" id="3.30.70.100">
    <property type="match status" value="1"/>
</dbReference>
<dbReference type="InterPro" id="IPR011008">
    <property type="entry name" value="Dimeric_a/b-barrel"/>
</dbReference>
<reference evidence="1 2" key="1">
    <citation type="submission" date="2017-05" db="EMBL/GenBank/DDBJ databases">
        <title>Full genome sequence of Pseudorhodoplanes sinuspersici.</title>
        <authorList>
            <person name="Dastgheib S.M.M."/>
            <person name="Shavandi M."/>
            <person name="Tirandaz H."/>
        </authorList>
    </citation>
    <scope>NUCLEOTIDE SEQUENCE [LARGE SCALE GENOMIC DNA]</scope>
    <source>
        <strain evidence="1 2">RIPI110</strain>
    </source>
</reference>
<protein>
    <submittedName>
        <fullName evidence="1">Uncharacterized protein</fullName>
    </submittedName>
</protein>
<dbReference type="RefSeq" id="WP_086089066.1">
    <property type="nucleotide sequence ID" value="NZ_CP021112.1"/>
</dbReference>
<sequence length="101" mass="11390">MPAYWLARSVIHDPVAYKRYTDQVPNIISQFGGRVLGRGGRAQVMEGPQKWQRFVVLEFPTFEDGVHCFESEIYKNAAAHRRASGVSEAEIVMLDAGEFTT</sequence>
<accession>A0A1W6ZU69</accession>
<evidence type="ECO:0000313" key="1">
    <source>
        <dbReference type="EMBL" id="ARQ00671.1"/>
    </source>
</evidence>
<evidence type="ECO:0000313" key="2">
    <source>
        <dbReference type="Proteomes" id="UP000194137"/>
    </source>
</evidence>
<dbReference type="SUPFAM" id="SSF54909">
    <property type="entry name" value="Dimeric alpha+beta barrel"/>
    <property type="match status" value="1"/>
</dbReference>
<dbReference type="STRING" id="1235591.CAK95_17480"/>
<dbReference type="PANTHER" id="PTHR41521:SF4">
    <property type="entry name" value="BLR0684 PROTEIN"/>
    <property type="match status" value="1"/>
</dbReference>
<dbReference type="Proteomes" id="UP000194137">
    <property type="component" value="Chromosome"/>
</dbReference>
<dbReference type="KEGG" id="psin:CAK95_17480"/>
<dbReference type="AlphaFoldDB" id="A0A1W6ZU69"/>
<proteinExistence type="predicted"/>
<dbReference type="OrthoDB" id="9806380at2"/>